<name>A0A8R7P0W0_TRIUA</name>
<protein>
    <submittedName>
        <fullName evidence="1">Uncharacterized protein</fullName>
    </submittedName>
</protein>
<organism evidence="1 2">
    <name type="scientific">Triticum urartu</name>
    <name type="common">Red wild einkorn</name>
    <name type="synonym">Crithodium urartu</name>
    <dbReference type="NCBI Taxonomy" id="4572"/>
    <lineage>
        <taxon>Eukaryota</taxon>
        <taxon>Viridiplantae</taxon>
        <taxon>Streptophyta</taxon>
        <taxon>Embryophyta</taxon>
        <taxon>Tracheophyta</taxon>
        <taxon>Spermatophyta</taxon>
        <taxon>Magnoliopsida</taxon>
        <taxon>Liliopsida</taxon>
        <taxon>Poales</taxon>
        <taxon>Poaceae</taxon>
        <taxon>BOP clade</taxon>
        <taxon>Pooideae</taxon>
        <taxon>Triticodae</taxon>
        <taxon>Triticeae</taxon>
        <taxon>Triticinae</taxon>
        <taxon>Triticum</taxon>
    </lineage>
</organism>
<dbReference type="EnsemblPlants" id="TuG1812G0100003088.01.T01">
    <property type="protein sequence ID" value="TuG1812G0100003088.01.T01.cds280866"/>
    <property type="gene ID" value="TuG1812G0100003088.01"/>
</dbReference>
<reference evidence="2" key="1">
    <citation type="journal article" date="2013" name="Nature">
        <title>Draft genome of the wheat A-genome progenitor Triticum urartu.</title>
        <authorList>
            <person name="Ling H.Q."/>
            <person name="Zhao S."/>
            <person name="Liu D."/>
            <person name="Wang J."/>
            <person name="Sun H."/>
            <person name="Zhang C."/>
            <person name="Fan H."/>
            <person name="Li D."/>
            <person name="Dong L."/>
            <person name="Tao Y."/>
            <person name="Gao C."/>
            <person name="Wu H."/>
            <person name="Li Y."/>
            <person name="Cui Y."/>
            <person name="Guo X."/>
            <person name="Zheng S."/>
            <person name="Wang B."/>
            <person name="Yu K."/>
            <person name="Liang Q."/>
            <person name="Yang W."/>
            <person name="Lou X."/>
            <person name="Chen J."/>
            <person name="Feng M."/>
            <person name="Jian J."/>
            <person name="Zhang X."/>
            <person name="Luo G."/>
            <person name="Jiang Y."/>
            <person name="Liu J."/>
            <person name="Wang Z."/>
            <person name="Sha Y."/>
            <person name="Zhang B."/>
            <person name="Wu H."/>
            <person name="Tang D."/>
            <person name="Shen Q."/>
            <person name="Xue P."/>
            <person name="Zou S."/>
            <person name="Wang X."/>
            <person name="Liu X."/>
            <person name="Wang F."/>
            <person name="Yang Y."/>
            <person name="An X."/>
            <person name="Dong Z."/>
            <person name="Zhang K."/>
            <person name="Zhang X."/>
            <person name="Luo M.C."/>
            <person name="Dvorak J."/>
            <person name="Tong Y."/>
            <person name="Wang J."/>
            <person name="Yang H."/>
            <person name="Li Z."/>
            <person name="Wang D."/>
            <person name="Zhang A."/>
            <person name="Wang J."/>
        </authorList>
    </citation>
    <scope>NUCLEOTIDE SEQUENCE</scope>
    <source>
        <strain evidence="2">cv. G1812</strain>
    </source>
</reference>
<sequence>MWNSSGSASSGRSTYTMCTAASCAAGACCSGSAAMAIWAADAAAAAAARKRRASRGLRRWRGDSVFIAVEWIGRWLNNDRAAVCATCPPASASPRALGLSCLRREVSFVHLASSEVFFGEGSSSLCLSIRGF</sequence>
<reference evidence="1" key="3">
    <citation type="submission" date="2022-06" db="UniProtKB">
        <authorList>
            <consortium name="EnsemblPlants"/>
        </authorList>
    </citation>
    <scope>IDENTIFICATION</scope>
</reference>
<keyword evidence="2" id="KW-1185">Reference proteome</keyword>
<dbReference type="Gramene" id="TuG1812G0100003088.01.T01">
    <property type="protein sequence ID" value="TuG1812G0100003088.01.T01.cds280866"/>
    <property type="gene ID" value="TuG1812G0100003088.01"/>
</dbReference>
<evidence type="ECO:0000313" key="2">
    <source>
        <dbReference type="Proteomes" id="UP000015106"/>
    </source>
</evidence>
<dbReference type="AlphaFoldDB" id="A0A8R7P0W0"/>
<reference evidence="1" key="2">
    <citation type="submission" date="2018-03" db="EMBL/GenBank/DDBJ databases">
        <title>The Triticum urartu genome reveals the dynamic nature of wheat genome evolution.</title>
        <authorList>
            <person name="Ling H."/>
            <person name="Ma B."/>
            <person name="Shi X."/>
            <person name="Liu H."/>
            <person name="Dong L."/>
            <person name="Sun H."/>
            <person name="Cao Y."/>
            <person name="Gao Q."/>
            <person name="Zheng S."/>
            <person name="Li Y."/>
            <person name="Yu Y."/>
            <person name="Du H."/>
            <person name="Qi M."/>
            <person name="Li Y."/>
            <person name="Yu H."/>
            <person name="Cui Y."/>
            <person name="Wang N."/>
            <person name="Chen C."/>
            <person name="Wu H."/>
            <person name="Zhao Y."/>
            <person name="Zhang J."/>
            <person name="Li Y."/>
            <person name="Zhou W."/>
            <person name="Zhang B."/>
            <person name="Hu W."/>
            <person name="Eijk M."/>
            <person name="Tang J."/>
            <person name="Witsenboer H."/>
            <person name="Zhao S."/>
            <person name="Li Z."/>
            <person name="Zhang A."/>
            <person name="Wang D."/>
            <person name="Liang C."/>
        </authorList>
    </citation>
    <scope>NUCLEOTIDE SEQUENCE [LARGE SCALE GENOMIC DNA]</scope>
    <source>
        <strain evidence="1">cv. G1812</strain>
    </source>
</reference>
<dbReference type="Proteomes" id="UP000015106">
    <property type="component" value="Chromosome 1"/>
</dbReference>
<proteinExistence type="predicted"/>
<evidence type="ECO:0000313" key="1">
    <source>
        <dbReference type="EnsemblPlants" id="TuG1812G0100003088.01.T01.cds280866"/>
    </source>
</evidence>
<accession>A0A8R7P0W0</accession>